<reference evidence="2 3" key="1">
    <citation type="submission" date="2019-03" db="EMBL/GenBank/DDBJ databases">
        <title>First draft genome of Liparis tanakae, snailfish: a comprehensive survey of snailfish specific genes.</title>
        <authorList>
            <person name="Kim W."/>
            <person name="Song I."/>
            <person name="Jeong J.-H."/>
            <person name="Kim D."/>
            <person name="Kim S."/>
            <person name="Ryu S."/>
            <person name="Song J.Y."/>
            <person name="Lee S.K."/>
        </authorList>
    </citation>
    <scope>NUCLEOTIDE SEQUENCE [LARGE SCALE GENOMIC DNA]</scope>
    <source>
        <tissue evidence="2">Muscle</tissue>
    </source>
</reference>
<evidence type="ECO:0000313" key="2">
    <source>
        <dbReference type="EMBL" id="TNN45739.1"/>
    </source>
</evidence>
<protein>
    <submittedName>
        <fullName evidence="2">Uncharacterized protein</fullName>
    </submittedName>
</protein>
<gene>
    <name evidence="2" type="ORF">EYF80_044049</name>
</gene>
<proteinExistence type="predicted"/>
<organism evidence="2 3">
    <name type="scientific">Liparis tanakae</name>
    <name type="common">Tanaka's snailfish</name>
    <dbReference type="NCBI Taxonomy" id="230148"/>
    <lineage>
        <taxon>Eukaryota</taxon>
        <taxon>Metazoa</taxon>
        <taxon>Chordata</taxon>
        <taxon>Craniata</taxon>
        <taxon>Vertebrata</taxon>
        <taxon>Euteleostomi</taxon>
        <taxon>Actinopterygii</taxon>
        <taxon>Neopterygii</taxon>
        <taxon>Teleostei</taxon>
        <taxon>Neoteleostei</taxon>
        <taxon>Acanthomorphata</taxon>
        <taxon>Eupercaria</taxon>
        <taxon>Perciformes</taxon>
        <taxon>Cottioidei</taxon>
        <taxon>Cottales</taxon>
        <taxon>Liparidae</taxon>
        <taxon>Liparis</taxon>
    </lineage>
</organism>
<feature type="region of interest" description="Disordered" evidence="1">
    <location>
        <begin position="46"/>
        <end position="108"/>
    </location>
</feature>
<dbReference type="EMBL" id="SRLO01000827">
    <property type="protein sequence ID" value="TNN45739.1"/>
    <property type="molecule type" value="Genomic_DNA"/>
</dbReference>
<dbReference type="AlphaFoldDB" id="A0A4Z2FWX4"/>
<comment type="caution">
    <text evidence="2">The sequence shown here is derived from an EMBL/GenBank/DDBJ whole genome shotgun (WGS) entry which is preliminary data.</text>
</comment>
<evidence type="ECO:0000313" key="3">
    <source>
        <dbReference type="Proteomes" id="UP000314294"/>
    </source>
</evidence>
<evidence type="ECO:0000256" key="1">
    <source>
        <dbReference type="SAM" id="MobiDB-lite"/>
    </source>
</evidence>
<dbReference type="Proteomes" id="UP000314294">
    <property type="component" value="Unassembled WGS sequence"/>
</dbReference>
<sequence length="108" mass="11249">MMLLCCIENTTHHFLPPALNASQSAHFTPIITVTCTTLTCRLVAWSPSAGGESPRACSSRRSPGARGGDGDPVGPADARVHRCPQSSRRTGERASASAFAMAGADPAR</sequence>
<keyword evidence="3" id="KW-1185">Reference proteome</keyword>
<name>A0A4Z2FWX4_9TELE</name>
<feature type="compositionally biased region" description="Low complexity" evidence="1">
    <location>
        <begin position="94"/>
        <end position="108"/>
    </location>
</feature>
<accession>A0A4Z2FWX4</accession>